<name>A4CPX0_ROBBH</name>
<proteinExistence type="predicted"/>
<protein>
    <submittedName>
        <fullName evidence="1">Uncharacterized protein</fullName>
    </submittedName>
</protein>
<dbReference type="EMBL" id="CP001712">
    <property type="protein sequence ID" value="EAR14055.1"/>
    <property type="molecule type" value="Genomic_DNA"/>
</dbReference>
<dbReference type="RefSeq" id="WP_015755491.1">
    <property type="nucleotide sequence ID" value="NC_013222.1"/>
</dbReference>
<dbReference type="STRING" id="313596.RB2501_01475"/>
<reference evidence="1 2" key="1">
    <citation type="journal article" date="2009" name="J. Bacteriol.">
        <title>Complete genome sequence of Robiginitalea biformata HTCC2501.</title>
        <authorList>
            <person name="Oh H.M."/>
            <person name="Giovannoni S.J."/>
            <person name="Lee K."/>
            <person name="Ferriera S."/>
            <person name="Johnson J."/>
            <person name="Cho J.C."/>
        </authorList>
    </citation>
    <scope>NUCLEOTIDE SEQUENCE [LARGE SCALE GENOMIC DNA]</scope>
    <source>
        <strain evidence="2">ATCC BAA-864 / HTCC2501 / KCTC 12146</strain>
    </source>
</reference>
<gene>
    <name evidence="1" type="ordered locus">RB2501_01475</name>
</gene>
<dbReference type="Proteomes" id="UP000009049">
    <property type="component" value="Chromosome"/>
</dbReference>
<dbReference type="AlphaFoldDB" id="A4CPX0"/>
<keyword evidence="2" id="KW-1185">Reference proteome</keyword>
<dbReference type="HOGENOM" id="CLU_2901402_0_0_10"/>
<accession>A4CPX0</accession>
<sequence length="62" mass="7178">MNSDRKKEILDKLKGRDLVSSPANDKLYKELFEKEEAETNSFIEKINDLRKKSGKPLLSLLI</sequence>
<evidence type="ECO:0000313" key="2">
    <source>
        <dbReference type="Proteomes" id="UP000009049"/>
    </source>
</evidence>
<evidence type="ECO:0000313" key="1">
    <source>
        <dbReference type="EMBL" id="EAR14055.1"/>
    </source>
</evidence>
<organism evidence="1 2">
    <name type="scientific">Robiginitalea biformata (strain ATCC BAA-864 / DSM 15991 / KCTC 12146 / HTCC2501)</name>
    <dbReference type="NCBI Taxonomy" id="313596"/>
    <lineage>
        <taxon>Bacteria</taxon>
        <taxon>Pseudomonadati</taxon>
        <taxon>Bacteroidota</taxon>
        <taxon>Flavobacteriia</taxon>
        <taxon>Flavobacteriales</taxon>
        <taxon>Flavobacteriaceae</taxon>
        <taxon>Robiginitalea</taxon>
    </lineage>
</organism>
<dbReference type="KEGG" id="rbi:RB2501_01475"/>